<comment type="caution">
    <text evidence="2">The sequence shown here is derived from an EMBL/GenBank/DDBJ whole genome shotgun (WGS) entry which is preliminary data.</text>
</comment>
<dbReference type="EMBL" id="LXQA010102870">
    <property type="protein sequence ID" value="MCI16886.1"/>
    <property type="molecule type" value="Genomic_DNA"/>
</dbReference>
<evidence type="ECO:0000313" key="3">
    <source>
        <dbReference type="Proteomes" id="UP000265520"/>
    </source>
</evidence>
<keyword evidence="3" id="KW-1185">Reference proteome</keyword>
<evidence type="ECO:0000313" key="2">
    <source>
        <dbReference type="EMBL" id="MCI16886.1"/>
    </source>
</evidence>
<proteinExistence type="predicted"/>
<name>A0A392PZZ2_9FABA</name>
<dbReference type="AlphaFoldDB" id="A0A392PZZ2"/>
<sequence>MIVIPSSSDKSDAATDILEDESSDNQSELSTEVLHFPNHISRGVLAKASQIELMSEDTEFHYHCPIHSSDRSADKGYYEKHIADG</sequence>
<organism evidence="2 3">
    <name type="scientific">Trifolium medium</name>
    <dbReference type="NCBI Taxonomy" id="97028"/>
    <lineage>
        <taxon>Eukaryota</taxon>
        <taxon>Viridiplantae</taxon>
        <taxon>Streptophyta</taxon>
        <taxon>Embryophyta</taxon>
        <taxon>Tracheophyta</taxon>
        <taxon>Spermatophyta</taxon>
        <taxon>Magnoliopsida</taxon>
        <taxon>eudicotyledons</taxon>
        <taxon>Gunneridae</taxon>
        <taxon>Pentapetalae</taxon>
        <taxon>rosids</taxon>
        <taxon>fabids</taxon>
        <taxon>Fabales</taxon>
        <taxon>Fabaceae</taxon>
        <taxon>Papilionoideae</taxon>
        <taxon>50 kb inversion clade</taxon>
        <taxon>NPAAA clade</taxon>
        <taxon>Hologalegina</taxon>
        <taxon>IRL clade</taxon>
        <taxon>Trifolieae</taxon>
        <taxon>Trifolium</taxon>
    </lineage>
</organism>
<protein>
    <submittedName>
        <fullName evidence="2">Uncharacterized protein</fullName>
    </submittedName>
</protein>
<feature type="region of interest" description="Disordered" evidence="1">
    <location>
        <begin position="1"/>
        <end position="28"/>
    </location>
</feature>
<reference evidence="2 3" key="1">
    <citation type="journal article" date="2018" name="Front. Plant Sci.">
        <title>Red Clover (Trifolium pratense) and Zigzag Clover (T. medium) - A Picture of Genomic Similarities and Differences.</title>
        <authorList>
            <person name="Dluhosova J."/>
            <person name="Istvanek J."/>
            <person name="Nedelnik J."/>
            <person name="Repkova J."/>
        </authorList>
    </citation>
    <scope>NUCLEOTIDE SEQUENCE [LARGE SCALE GENOMIC DNA]</scope>
    <source>
        <strain evidence="3">cv. 10/8</strain>
        <tissue evidence="2">Leaf</tissue>
    </source>
</reference>
<accession>A0A392PZZ2</accession>
<evidence type="ECO:0000256" key="1">
    <source>
        <dbReference type="SAM" id="MobiDB-lite"/>
    </source>
</evidence>
<dbReference type="Proteomes" id="UP000265520">
    <property type="component" value="Unassembled WGS sequence"/>
</dbReference>
<feature type="non-terminal residue" evidence="2">
    <location>
        <position position="85"/>
    </location>
</feature>